<keyword evidence="6 12" id="KW-0489">Methyltransferase</keyword>
<evidence type="ECO:0000256" key="10">
    <source>
        <dbReference type="ARBA" id="ARBA00031323"/>
    </source>
</evidence>
<name>A0A0P0ZBA5_9HYPH</name>
<evidence type="ECO:0000313" key="12">
    <source>
        <dbReference type="EMBL" id="BAT31576.1"/>
    </source>
</evidence>
<reference evidence="12" key="1">
    <citation type="journal article" date="2015" name="Proc. Natl. Acad. Sci. U.S.A.">
        <title>Bacterial clade with the ribosomal RNA operon on a small plasmid rather than the chromosome.</title>
        <authorList>
            <person name="Anda M."/>
            <person name="Ohtsubo Y."/>
            <person name="Okubo T."/>
            <person name="Sugawara M."/>
            <person name="Nagata Y."/>
            <person name="Tsuda M."/>
            <person name="Minamisawa K."/>
            <person name="Mitsui H."/>
        </authorList>
    </citation>
    <scope>NUCLEOTIDE SEQUENCE</scope>
    <source>
        <strain evidence="12">DSM 15513</strain>
    </source>
</reference>
<dbReference type="CDD" id="cd02440">
    <property type="entry name" value="AdoMet_MTases"/>
    <property type="match status" value="1"/>
</dbReference>
<dbReference type="OrthoDB" id="9810066at2"/>
<dbReference type="GO" id="GO:0005737">
    <property type="term" value="C:cytoplasm"/>
    <property type="evidence" value="ECO:0007669"/>
    <property type="project" value="UniProtKB-SubCell"/>
</dbReference>
<comment type="subcellular location">
    <subcellularLocation>
        <location evidence="1">Cytoplasm</location>
    </subcellularLocation>
</comment>
<evidence type="ECO:0000256" key="9">
    <source>
        <dbReference type="ARBA" id="ARBA00030757"/>
    </source>
</evidence>
<organism evidence="12">
    <name type="scientific">Fulvimarina pelagi</name>
    <dbReference type="NCBI Taxonomy" id="217511"/>
    <lineage>
        <taxon>Bacteria</taxon>
        <taxon>Pseudomonadati</taxon>
        <taxon>Pseudomonadota</taxon>
        <taxon>Alphaproteobacteria</taxon>
        <taxon>Hyphomicrobiales</taxon>
        <taxon>Aurantimonadaceae</taxon>
        <taxon>Fulvimarina</taxon>
    </lineage>
</organism>
<sequence>MSAEAGGREQFLADLAASNPTITQAVLTAAAEISREAFLPVSGARPYAPGPVPINCGETMPDAATAIRLVDALDLSPEHRVLEIGTGSGFVTALIAKLALHVTSLERFRRLVAGAEAALQRCKITNITLVHADGLEGYGEGAPYDRIIVHSAYPSAPRIFLDQMNQQSCLICAIGAGGDAQTLVRLKKVGSRFEREDLSTVHYQPIGSNVAKVL</sequence>
<dbReference type="PANTHER" id="PTHR11579">
    <property type="entry name" value="PROTEIN-L-ISOASPARTATE O-METHYLTRANSFERASE"/>
    <property type="match status" value="1"/>
</dbReference>
<dbReference type="SUPFAM" id="SSF53335">
    <property type="entry name" value="S-adenosyl-L-methionine-dependent methyltransferases"/>
    <property type="match status" value="1"/>
</dbReference>
<evidence type="ECO:0000256" key="1">
    <source>
        <dbReference type="ARBA" id="ARBA00004496"/>
    </source>
</evidence>
<dbReference type="AlphaFoldDB" id="A0A0P0ZBA5"/>
<evidence type="ECO:0000256" key="6">
    <source>
        <dbReference type="ARBA" id="ARBA00022603"/>
    </source>
</evidence>
<proteinExistence type="inferred from homology"/>
<dbReference type="Pfam" id="PF01135">
    <property type="entry name" value="PCMT"/>
    <property type="match status" value="1"/>
</dbReference>
<evidence type="ECO:0000256" key="8">
    <source>
        <dbReference type="ARBA" id="ARBA00022691"/>
    </source>
</evidence>
<dbReference type="InterPro" id="IPR000682">
    <property type="entry name" value="PCMT"/>
</dbReference>
<dbReference type="GO" id="GO:0004719">
    <property type="term" value="F:protein-L-isoaspartate (D-aspartate) O-methyltransferase activity"/>
    <property type="evidence" value="ECO:0007669"/>
    <property type="project" value="UniProtKB-EC"/>
</dbReference>
<dbReference type="Gene3D" id="3.40.50.150">
    <property type="entry name" value="Vaccinia Virus protein VP39"/>
    <property type="match status" value="1"/>
</dbReference>
<accession>A0A0P0ZBA5</accession>
<evidence type="ECO:0000256" key="4">
    <source>
        <dbReference type="ARBA" id="ARBA00013346"/>
    </source>
</evidence>
<dbReference type="EMBL" id="LC066397">
    <property type="protein sequence ID" value="BAT31576.1"/>
    <property type="molecule type" value="Genomic_DNA"/>
</dbReference>
<dbReference type="PANTHER" id="PTHR11579:SF0">
    <property type="entry name" value="PROTEIN-L-ISOASPARTATE(D-ASPARTATE) O-METHYLTRANSFERASE"/>
    <property type="match status" value="1"/>
</dbReference>
<evidence type="ECO:0000256" key="5">
    <source>
        <dbReference type="ARBA" id="ARBA00022490"/>
    </source>
</evidence>
<dbReference type="EC" id="2.1.1.77" evidence="3"/>
<keyword evidence="8" id="KW-0949">S-adenosyl-L-methionine</keyword>
<keyword evidence="5" id="KW-0963">Cytoplasm</keyword>
<comment type="similarity">
    <text evidence="2">Belongs to the methyltransferase superfamily. L-isoaspartyl/D-aspartyl protein methyltransferase family.</text>
</comment>
<evidence type="ECO:0000256" key="11">
    <source>
        <dbReference type="ARBA" id="ARBA00031350"/>
    </source>
</evidence>
<protein>
    <recommendedName>
        <fullName evidence="4">Protein-L-isoaspartate O-methyltransferase</fullName>
        <ecNumber evidence="3">2.1.1.77</ecNumber>
    </recommendedName>
    <alternativeName>
        <fullName evidence="11">L-isoaspartyl protein carboxyl methyltransferase</fullName>
    </alternativeName>
    <alternativeName>
        <fullName evidence="9">Protein L-isoaspartyl methyltransferase</fullName>
    </alternativeName>
    <alternativeName>
        <fullName evidence="10">Protein-beta-aspartate methyltransferase</fullName>
    </alternativeName>
</protein>
<evidence type="ECO:0000256" key="2">
    <source>
        <dbReference type="ARBA" id="ARBA00005369"/>
    </source>
</evidence>
<dbReference type="GO" id="GO:0032259">
    <property type="term" value="P:methylation"/>
    <property type="evidence" value="ECO:0007669"/>
    <property type="project" value="UniProtKB-KW"/>
</dbReference>
<evidence type="ECO:0000256" key="7">
    <source>
        <dbReference type="ARBA" id="ARBA00022679"/>
    </source>
</evidence>
<dbReference type="PROSITE" id="PS01279">
    <property type="entry name" value="PCMT"/>
    <property type="match status" value="1"/>
</dbReference>
<dbReference type="RefSeq" id="WP_007066139.1">
    <property type="nucleotide sequence ID" value="NZ_BBWO01000005.1"/>
</dbReference>
<evidence type="ECO:0000256" key="3">
    <source>
        <dbReference type="ARBA" id="ARBA00011890"/>
    </source>
</evidence>
<keyword evidence="7 12" id="KW-0808">Transferase</keyword>
<dbReference type="InterPro" id="IPR029063">
    <property type="entry name" value="SAM-dependent_MTases_sf"/>
</dbReference>